<reference evidence="1" key="1">
    <citation type="submission" date="2021-02" db="EMBL/GenBank/DDBJ databases">
        <authorList>
            <consortium name="DOE Joint Genome Institute"/>
            <person name="Ahrendt S."/>
            <person name="Looney B.P."/>
            <person name="Miyauchi S."/>
            <person name="Morin E."/>
            <person name="Drula E."/>
            <person name="Courty P.E."/>
            <person name="Chicoki N."/>
            <person name="Fauchery L."/>
            <person name="Kohler A."/>
            <person name="Kuo A."/>
            <person name="Labutti K."/>
            <person name="Pangilinan J."/>
            <person name="Lipzen A."/>
            <person name="Riley R."/>
            <person name="Andreopoulos W."/>
            <person name="He G."/>
            <person name="Johnson J."/>
            <person name="Barry K.W."/>
            <person name="Grigoriev I.V."/>
            <person name="Nagy L."/>
            <person name="Hibbett D."/>
            <person name="Henrissat B."/>
            <person name="Matheny P.B."/>
            <person name="Labbe J."/>
            <person name="Martin F."/>
        </authorList>
    </citation>
    <scope>NUCLEOTIDE SEQUENCE</scope>
    <source>
        <strain evidence="1">FP105234-sp</strain>
    </source>
</reference>
<organism evidence="1 2">
    <name type="scientific">Auriscalpium vulgare</name>
    <dbReference type="NCBI Taxonomy" id="40419"/>
    <lineage>
        <taxon>Eukaryota</taxon>
        <taxon>Fungi</taxon>
        <taxon>Dikarya</taxon>
        <taxon>Basidiomycota</taxon>
        <taxon>Agaricomycotina</taxon>
        <taxon>Agaricomycetes</taxon>
        <taxon>Russulales</taxon>
        <taxon>Auriscalpiaceae</taxon>
        <taxon>Auriscalpium</taxon>
    </lineage>
</organism>
<dbReference type="Proteomes" id="UP000814033">
    <property type="component" value="Unassembled WGS sequence"/>
</dbReference>
<gene>
    <name evidence="1" type="ORF">FA95DRAFT_1608064</name>
</gene>
<sequence>MSSVTSSFSSAPPSATDTRDPPPFFASGTSPPIIIGFIAIGGFSAFILVLCVWRKVTGRDLLDRQRRRVVLAAEAEKPQLYDVWADGRNVKDFKWKDAQPFSISVLSETAHMPAEHAPTTTWRSRWKPKAKSTLLREPTPTHEPASLQVAVLLAMPSQHEPDCTDSELAASSSAGAQSHRSEELVIGLVEVPWTVDVQAITGAVR</sequence>
<reference evidence="1" key="2">
    <citation type="journal article" date="2022" name="New Phytol.">
        <title>Evolutionary transition to the ectomycorrhizal habit in the genomes of a hyperdiverse lineage of mushroom-forming fungi.</title>
        <authorList>
            <person name="Looney B."/>
            <person name="Miyauchi S."/>
            <person name="Morin E."/>
            <person name="Drula E."/>
            <person name="Courty P.E."/>
            <person name="Kohler A."/>
            <person name="Kuo A."/>
            <person name="LaButti K."/>
            <person name="Pangilinan J."/>
            <person name="Lipzen A."/>
            <person name="Riley R."/>
            <person name="Andreopoulos W."/>
            <person name="He G."/>
            <person name="Johnson J."/>
            <person name="Nolan M."/>
            <person name="Tritt A."/>
            <person name="Barry K.W."/>
            <person name="Grigoriev I.V."/>
            <person name="Nagy L.G."/>
            <person name="Hibbett D."/>
            <person name="Henrissat B."/>
            <person name="Matheny P.B."/>
            <person name="Labbe J."/>
            <person name="Martin F.M."/>
        </authorList>
    </citation>
    <scope>NUCLEOTIDE SEQUENCE</scope>
    <source>
        <strain evidence="1">FP105234-sp</strain>
    </source>
</reference>
<dbReference type="EMBL" id="MU275964">
    <property type="protein sequence ID" value="KAI0045026.1"/>
    <property type="molecule type" value="Genomic_DNA"/>
</dbReference>
<evidence type="ECO:0000313" key="2">
    <source>
        <dbReference type="Proteomes" id="UP000814033"/>
    </source>
</evidence>
<comment type="caution">
    <text evidence="1">The sequence shown here is derived from an EMBL/GenBank/DDBJ whole genome shotgun (WGS) entry which is preliminary data.</text>
</comment>
<accession>A0ACB8RLF5</accession>
<proteinExistence type="predicted"/>
<evidence type="ECO:0000313" key="1">
    <source>
        <dbReference type="EMBL" id="KAI0045026.1"/>
    </source>
</evidence>
<name>A0ACB8RLF5_9AGAM</name>
<protein>
    <submittedName>
        <fullName evidence="1">Uncharacterized protein</fullName>
    </submittedName>
</protein>
<keyword evidence="2" id="KW-1185">Reference proteome</keyword>